<dbReference type="InterPro" id="IPR055247">
    <property type="entry name" value="InsJ-like_HTH"/>
</dbReference>
<feature type="domain" description="Insertion element IS150 protein InsJ-like helix-turn-helix" evidence="3">
    <location>
        <begin position="8"/>
        <end position="61"/>
    </location>
</feature>
<dbReference type="GO" id="GO:0043565">
    <property type="term" value="F:sequence-specific DNA binding"/>
    <property type="evidence" value="ECO:0007669"/>
    <property type="project" value="InterPro"/>
</dbReference>
<protein>
    <submittedName>
        <fullName evidence="4">IS3 family transposase IS1296</fullName>
    </submittedName>
</protein>
<dbReference type="InterPro" id="IPR036388">
    <property type="entry name" value="WH-like_DNA-bd_sf"/>
</dbReference>
<dbReference type="SUPFAM" id="SSF48295">
    <property type="entry name" value="TrpR-like"/>
    <property type="match status" value="1"/>
</dbReference>
<dbReference type="Pfam" id="PF13518">
    <property type="entry name" value="HTH_28"/>
    <property type="match status" value="2"/>
</dbReference>
<dbReference type="PANTHER" id="PTHR33795:SF1">
    <property type="entry name" value="INSERTION ELEMENT IS150 PROTEIN INSJ"/>
    <property type="match status" value="1"/>
</dbReference>
<feature type="coiled-coil region" evidence="2">
    <location>
        <begin position="137"/>
        <end position="164"/>
    </location>
</feature>
<organism evidence="4 5">
    <name type="scientific">Mycoplasma feriruminatoris</name>
    <dbReference type="NCBI Taxonomy" id="1179777"/>
    <lineage>
        <taxon>Bacteria</taxon>
        <taxon>Bacillati</taxon>
        <taxon>Mycoplasmatota</taxon>
        <taxon>Mollicutes</taxon>
        <taxon>Mycoplasmataceae</taxon>
        <taxon>Mycoplasma</taxon>
    </lineage>
</organism>
<proteinExistence type="inferred from homology"/>
<evidence type="ECO:0000313" key="5">
    <source>
        <dbReference type="Proteomes" id="UP001178743"/>
    </source>
</evidence>
<dbReference type="AlphaFoldDB" id="A0AAX3TGD3"/>
<evidence type="ECO:0000256" key="1">
    <source>
        <dbReference type="ARBA" id="ARBA00038232"/>
    </source>
</evidence>
<dbReference type="InterPro" id="IPR052057">
    <property type="entry name" value="IS150/IS1296_orfA-like"/>
</dbReference>
<feature type="domain" description="Insertion element IS150 protein InsJ-like helix-turn-helix" evidence="3">
    <location>
        <begin position="67"/>
        <end position="118"/>
    </location>
</feature>
<dbReference type="PANTHER" id="PTHR33795">
    <property type="entry name" value="INSERTION ELEMENT IS150 PROTEIN INSJ"/>
    <property type="match status" value="1"/>
</dbReference>
<gene>
    <name evidence="4" type="ORF">MFERI14822_00674</name>
</gene>
<dbReference type="SUPFAM" id="SSF46689">
    <property type="entry name" value="Homeodomain-like"/>
    <property type="match status" value="1"/>
</dbReference>
<sequence length="179" mass="21304">MAKWSLEKKLKIVKEAKRLNVKNSTYLADRHNVSANTLKGWIYKYEMFGIEALTHKKTKPHYSLEAKQEIVLYKLKTKESYRKLQKFNIIHSSTIAGWVKKYKENGILGLNNNIGRPKKIMKNSKKKPVKKKKTKITTNNEDRIKQLEEEVEYYKLEVEFWKKLNTLLTEEESTRKKQK</sequence>
<evidence type="ECO:0000313" key="4">
    <source>
        <dbReference type="EMBL" id="WFQ92882.1"/>
    </source>
</evidence>
<dbReference type="Gene3D" id="1.10.10.10">
    <property type="entry name" value="Winged helix-like DNA-binding domain superfamily/Winged helix DNA-binding domain"/>
    <property type="match status" value="1"/>
</dbReference>
<keyword evidence="2" id="KW-0175">Coiled coil</keyword>
<comment type="similarity">
    <text evidence="1">Belongs to the IS150/IS1296 orfA family.</text>
</comment>
<dbReference type="EMBL" id="CP104008">
    <property type="protein sequence ID" value="WFQ92882.1"/>
    <property type="molecule type" value="Genomic_DNA"/>
</dbReference>
<name>A0AAX3TGD3_9MOLU</name>
<dbReference type="InterPro" id="IPR010921">
    <property type="entry name" value="Trp_repressor/repl_initiator"/>
</dbReference>
<dbReference type="Proteomes" id="UP001178743">
    <property type="component" value="Chromosome"/>
</dbReference>
<evidence type="ECO:0000259" key="3">
    <source>
        <dbReference type="Pfam" id="PF13518"/>
    </source>
</evidence>
<reference evidence="4" key="1">
    <citation type="submission" date="2022-06" db="EMBL/GenBank/DDBJ databases">
        <title>Comparative genomic analysis of Mycoplasma feriruminatoris and the Mycoplasma mycoides cluster.</title>
        <authorList>
            <person name="Baby V."/>
            <person name="Ambroset C."/>
            <person name="Gaurivaud P."/>
            <person name="Boury C."/>
            <person name="Guichoux E."/>
            <person name="Lartigue C."/>
            <person name="Tardy F."/>
            <person name="Sirand-Pugnet P."/>
        </authorList>
    </citation>
    <scope>NUCLEOTIDE SEQUENCE</scope>
    <source>
        <strain evidence="4">L14822</strain>
    </source>
</reference>
<dbReference type="InterPro" id="IPR009057">
    <property type="entry name" value="Homeodomain-like_sf"/>
</dbReference>
<evidence type="ECO:0000256" key="2">
    <source>
        <dbReference type="SAM" id="Coils"/>
    </source>
</evidence>
<accession>A0AAX3TGD3</accession>